<evidence type="ECO:0000313" key="1">
    <source>
        <dbReference type="EMBL" id="EOY17437.1"/>
    </source>
</evidence>
<protein>
    <submittedName>
        <fullName evidence="1">Uncharacterized protein</fullName>
    </submittedName>
</protein>
<proteinExistence type="predicted"/>
<organism evidence="1 2">
    <name type="scientific">Theobroma cacao</name>
    <name type="common">Cacao</name>
    <name type="synonym">Cocoa</name>
    <dbReference type="NCBI Taxonomy" id="3641"/>
    <lineage>
        <taxon>Eukaryota</taxon>
        <taxon>Viridiplantae</taxon>
        <taxon>Streptophyta</taxon>
        <taxon>Embryophyta</taxon>
        <taxon>Tracheophyta</taxon>
        <taxon>Spermatophyta</taxon>
        <taxon>Magnoliopsida</taxon>
        <taxon>eudicotyledons</taxon>
        <taxon>Gunneridae</taxon>
        <taxon>Pentapetalae</taxon>
        <taxon>rosids</taxon>
        <taxon>malvids</taxon>
        <taxon>Malvales</taxon>
        <taxon>Malvaceae</taxon>
        <taxon>Byttnerioideae</taxon>
        <taxon>Theobroma</taxon>
    </lineage>
</organism>
<name>A0A061FL75_THECC</name>
<dbReference type="InParanoid" id="A0A061FL75"/>
<dbReference type="Gramene" id="EOY17437">
    <property type="protein sequence ID" value="EOY17437"/>
    <property type="gene ID" value="TCM_036605"/>
</dbReference>
<evidence type="ECO:0000313" key="2">
    <source>
        <dbReference type="Proteomes" id="UP000026915"/>
    </source>
</evidence>
<dbReference type="EMBL" id="CM001886">
    <property type="protein sequence ID" value="EOY17437.1"/>
    <property type="molecule type" value="Genomic_DNA"/>
</dbReference>
<dbReference type="AlphaFoldDB" id="A0A061FL75"/>
<reference evidence="1 2" key="1">
    <citation type="journal article" date="2013" name="Genome Biol.">
        <title>The genome sequence of the most widely cultivated cacao type and its use to identify candidate genes regulating pod color.</title>
        <authorList>
            <person name="Motamayor J.C."/>
            <person name="Mockaitis K."/>
            <person name="Schmutz J."/>
            <person name="Haiminen N."/>
            <person name="Iii D.L."/>
            <person name="Cornejo O."/>
            <person name="Findley S.D."/>
            <person name="Zheng P."/>
            <person name="Utro F."/>
            <person name="Royaert S."/>
            <person name="Saski C."/>
            <person name="Jenkins J."/>
            <person name="Podicheti R."/>
            <person name="Zhao M."/>
            <person name="Scheffler B.E."/>
            <person name="Stack J.C."/>
            <person name="Feltus F.A."/>
            <person name="Mustiga G.M."/>
            <person name="Amores F."/>
            <person name="Phillips W."/>
            <person name="Marelli J.P."/>
            <person name="May G.D."/>
            <person name="Shapiro H."/>
            <person name="Ma J."/>
            <person name="Bustamante C.D."/>
            <person name="Schnell R.J."/>
            <person name="Main D."/>
            <person name="Gilbert D."/>
            <person name="Parida L."/>
            <person name="Kuhn D.N."/>
        </authorList>
    </citation>
    <scope>NUCLEOTIDE SEQUENCE [LARGE SCALE GENOMIC DNA]</scope>
    <source>
        <strain evidence="2">cv. Matina 1-6</strain>
    </source>
</reference>
<sequence>MISSLCIMSCKAIPSTYGSIPSCCQSKRQVQFLSLDSLRGLEESGKILYGLISAGSAIFN</sequence>
<gene>
    <name evidence="1" type="ORF">TCM_036605</name>
</gene>
<keyword evidence="2" id="KW-1185">Reference proteome</keyword>
<accession>A0A061FL75</accession>
<dbReference type="Proteomes" id="UP000026915">
    <property type="component" value="Chromosome 8"/>
</dbReference>
<dbReference type="HOGENOM" id="CLU_2946323_0_0_1"/>